<reference evidence="1 2" key="1">
    <citation type="submission" date="2017-10" db="EMBL/GenBank/DDBJ databases">
        <title>Sequencing the genomes of 1000 actinobacteria strains.</title>
        <authorList>
            <person name="Klenk H.-P."/>
        </authorList>
    </citation>
    <scope>NUCLEOTIDE SEQUENCE [LARGE SCALE GENOMIC DNA]</scope>
    <source>
        <strain evidence="1 2">DSM 15597</strain>
    </source>
</reference>
<evidence type="ECO:0000313" key="2">
    <source>
        <dbReference type="Proteomes" id="UP000226079"/>
    </source>
</evidence>
<name>A0A2A9CST1_9ACTN</name>
<dbReference type="EMBL" id="PDJC01000001">
    <property type="protein sequence ID" value="PFG17186.1"/>
    <property type="molecule type" value="Genomic_DNA"/>
</dbReference>
<dbReference type="AlphaFoldDB" id="A0A2A9CST1"/>
<dbReference type="Proteomes" id="UP000226079">
    <property type="component" value="Unassembled WGS sequence"/>
</dbReference>
<organism evidence="1 2">
    <name type="scientific">Propionicimonas paludicola</name>
    <dbReference type="NCBI Taxonomy" id="185243"/>
    <lineage>
        <taxon>Bacteria</taxon>
        <taxon>Bacillati</taxon>
        <taxon>Actinomycetota</taxon>
        <taxon>Actinomycetes</taxon>
        <taxon>Propionibacteriales</taxon>
        <taxon>Nocardioidaceae</taxon>
        <taxon>Propionicimonas</taxon>
    </lineage>
</organism>
<protein>
    <submittedName>
        <fullName evidence="1">YD repeat-containing protein</fullName>
    </submittedName>
</protein>
<keyword evidence="2" id="KW-1185">Reference proteome</keyword>
<sequence length="117" mass="13419">MSHKRFLGWEPTTTYTYDDAGRLVESTPEAEWDESQRDAMLALQRYRETEQCPKCGGPKWICQSPEAESNYVAGDPIRCHITTTILRAQKDYSEGVHSPHEQALLWPIKVRDAVPLQ</sequence>
<evidence type="ECO:0000313" key="1">
    <source>
        <dbReference type="EMBL" id="PFG17186.1"/>
    </source>
</evidence>
<accession>A0A2A9CST1</accession>
<comment type="caution">
    <text evidence="1">The sequence shown here is derived from an EMBL/GenBank/DDBJ whole genome shotgun (WGS) entry which is preliminary data.</text>
</comment>
<proteinExistence type="predicted"/>
<gene>
    <name evidence="1" type="ORF">ATK74_1749</name>
</gene>